<dbReference type="EC" id="4.2.1.150" evidence="6"/>
<comment type="similarity">
    <text evidence="2 7">Belongs to the enoyl-CoA hydratase/isomerase family.</text>
</comment>
<dbReference type="PANTHER" id="PTHR11941">
    <property type="entry name" value="ENOYL-COA HYDRATASE-RELATED"/>
    <property type="match status" value="1"/>
</dbReference>
<evidence type="ECO:0000313" key="9">
    <source>
        <dbReference type="Proteomes" id="UP000187485"/>
    </source>
</evidence>
<comment type="pathway">
    <text evidence="1">Lipid metabolism; butanoate metabolism.</text>
</comment>
<evidence type="ECO:0000256" key="7">
    <source>
        <dbReference type="RuleBase" id="RU003707"/>
    </source>
</evidence>
<dbReference type="GO" id="GO:0006635">
    <property type="term" value="P:fatty acid beta-oxidation"/>
    <property type="evidence" value="ECO:0007669"/>
    <property type="project" value="TreeGrafter"/>
</dbReference>
<dbReference type="STRING" id="870242.cpu_20250"/>
<evidence type="ECO:0000256" key="2">
    <source>
        <dbReference type="ARBA" id="ARBA00005254"/>
    </source>
</evidence>
<dbReference type="EMBL" id="BDJK01000055">
    <property type="protein sequence ID" value="GAV23515.1"/>
    <property type="molecule type" value="Genomic_DNA"/>
</dbReference>
<evidence type="ECO:0000256" key="1">
    <source>
        <dbReference type="ARBA" id="ARBA00005086"/>
    </source>
</evidence>
<evidence type="ECO:0000256" key="3">
    <source>
        <dbReference type="ARBA" id="ARBA00011881"/>
    </source>
</evidence>
<dbReference type="FunFam" id="1.10.12.10:FF:000001">
    <property type="entry name" value="Probable enoyl-CoA hydratase, mitochondrial"/>
    <property type="match status" value="1"/>
</dbReference>
<dbReference type="Pfam" id="PF00378">
    <property type="entry name" value="ECH_1"/>
    <property type="match status" value="1"/>
</dbReference>
<dbReference type="SUPFAM" id="SSF52096">
    <property type="entry name" value="ClpP/crotonase"/>
    <property type="match status" value="1"/>
</dbReference>
<dbReference type="OrthoDB" id="9775794at2"/>
<dbReference type="GO" id="GO:0018812">
    <property type="term" value="F:3-hydroxyacyl-CoA dehydratase activity"/>
    <property type="evidence" value="ECO:0007669"/>
    <property type="project" value="UniProtKB-EC"/>
</dbReference>
<dbReference type="FunFam" id="3.90.226.10:FF:000009">
    <property type="entry name" value="Carnitinyl-CoA dehydratase"/>
    <property type="match status" value="1"/>
</dbReference>
<dbReference type="AlphaFoldDB" id="A0A1L8CX56"/>
<dbReference type="RefSeq" id="WP_075859923.1">
    <property type="nucleotide sequence ID" value="NZ_BDJK01000055.1"/>
</dbReference>
<reference evidence="9" key="1">
    <citation type="submission" date="2016-12" db="EMBL/GenBank/DDBJ databases">
        <title>Draft Genome Sequences od Carboxydothermus pertinax and islandicus, Hydrogenogenic Carboxydotrophic Bacteria.</title>
        <authorList>
            <person name="Fukuyama Y."/>
            <person name="Ohmae K."/>
            <person name="Yoneda Y."/>
            <person name="Yoshida T."/>
            <person name="Sako Y."/>
        </authorList>
    </citation>
    <scope>NUCLEOTIDE SEQUENCE [LARGE SCALE GENOMIC DNA]</scope>
    <source>
        <strain evidence="9">Ug1</strain>
    </source>
</reference>
<dbReference type="PANTHER" id="PTHR11941:SF54">
    <property type="entry name" value="ENOYL-COA HYDRATASE, MITOCHONDRIAL"/>
    <property type="match status" value="1"/>
</dbReference>
<protein>
    <recommendedName>
        <fullName evidence="6">short-chain-enoyl-CoA hydratase</fullName>
        <ecNumber evidence="6">4.2.1.150</ecNumber>
    </recommendedName>
</protein>
<dbReference type="InterPro" id="IPR018376">
    <property type="entry name" value="Enoyl-CoA_hyd/isom_CS"/>
</dbReference>
<dbReference type="InterPro" id="IPR001753">
    <property type="entry name" value="Enoyl-CoA_hydra/iso"/>
</dbReference>
<name>A0A1L8CX56_9THEO</name>
<dbReference type="PROSITE" id="PS00166">
    <property type="entry name" value="ENOYL_COA_HYDRATASE"/>
    <property type="match status" value="1"/>
</dbReference>
<sequence>MEFEKIKLEITDGYAVLYLNNPPVNALGQKVLKDIQKALQEIEKNPEIRAVIISGEGSKVFCAGADITEFADRAKGILPEVEGSVLFRQIELFPKPVIAALNGSSYGGGTELAISCHLRILAAEASMALTEVKLGIIPGWGGTQRLPRLIGKTKALEVMLTGEPITAEEALKYGLVNKVVPKDQVLAEARALAAKLAKGAPIAMREILRAVTLGLDTTIEEGLKIEKEGSKIVFSSEDAVEGRTAFFEKRPPNFKGR</sequence>
<keyword evidence="9" id="KW-1185">Reference proteome</keyword>
<keyword evidence="4" id="KW-0456">Lyase</keyword>
<dbReference type="InterPro" id="IPR014748">
    <property type="entry name" value="Enoyl-CoA_hydra_C"/>
</dbReference>
<comment type="caution">
    <text evidence="8">The sequence shown here is derived from an EMBL/GenBank/DDBJ whole genome shotgun (WGS) entry which is preliminary data.</text>
</comment>
<dbReference type="Gene3D" id="1.10.12.10">
    <property type="entry name" value="Lyase 2-enoyl-coa Hydratase, Chain A, domain 2"/>
    <property type="match status" value="1"/>
</dbReference>
<evidence type="ECO:0000313" key="8">
    <source>
        <dbReference type="EMBL" id="GAV23515.1"/>
    </source>
</evidence>
<accession>A0A1L8CX56</accession>
<dbReference type="CDD" id="cd06558">
    <property type="entry name" value="crotonase-like"/>
    <property type="match status" value="1"/>
</dbReference>
<comment type="catalytic activity">
    <reaction evidence="5">
        <text>a short-chain (3S)-3-hydroxyacyl-CoA = a short-chain (2E)-enoyl-CoA + H2O</text>
        <dbReference type="Rhea" id="RHEA:52664"/>
        <dbReference type="ChEBI" id="CHEBI:15377"/>
        <dbReference type="ChEBI" id="CHEBI:87488"/>
        <dbReference type="ChEBI" id="CHEBI:136760"/>
        <dbReference type="EC" id="4.2.1.150"/>
    </reaction>
</comment>
<proteinExistence type="inferred from homology"/>
<gene>
    <name evidence="8" type="ORF">cpu_20250</name>
</gene>
<evidence type="ECO:0000256" key="5">
    <source>
        <dbReference type="ARBA" id="ARBA00050624"/>
    </source>
</evidence>
<dbReference type="Proteomes" id="UP000187485">
    <property type="component" value="Unassembled WGS sequence"/>
</dbReference>
<dbReference type="Gene3D" id="3.90.226.10">
    <property type="entry name" value="2-enoyl-CoA Hydratase, Chain A, domain 1"/>
    <property type="match status" value="1"/>
</dbReference>
<dbReference type="InterPro" id="IPR029045">
    <property type="entry name" value="ClpP/crotonase-like_dom_sf"/>
</dbReference>
<evidence type="ECO:0000256" key="6">
    <source>
        <dbReference type="ARBA" id="ARBA00067035"/>
    </source>
</evidence>
<comment type="subunit">
    <text evidence="3">Homotetramer.</text>
</comment>
<organism evidence="8 9">
    <name type="scientific">Carboxydothermus pertinax</name>
    <dbReference type="NCBI Taxonomy" id="870242"/>
    <lineage>
        <taxon>Bacteria</taxon>
        <taxon>Bacillati</taxon>
        <taxon>Bacillota</taxon>
        <taxon>Clostridia</taxon>
        <taxon>Thermoanaerobacterales</taxon>
        <taxon>Thermoanaerobacteraceae</taxon>
        <taxon>Carboxydothermus</taxon>
    </lineage>
</organism>
<evidence type="ECO:0000256" key="4">
    <source>
        <dbReference type="ARBA" id="ARBA00023239"/>
    </source>
</evidence>